<evidence type="ECO:0000313" key="2">
    <source>
        <dbReference type="Proteomes" id="UP000018004"/>
    </source>
</evidence>
<dbReference type="PATRIC" id="fig|1341181.4.peg.572"/>
<gene>
    <name evidence="1" type="ORF">FLJC2902T_05760</name>
</gene>
<reference evidence="1 2" key="1">
    <citation type="submission" date="2013-08" db="EMBL/GenBank/DDBJ databases">
        <title>Flavobacterium limnosediminis JC2902 genome sequencing.</title>
        <authorList>
            <person name="Lee K."/>
            <person name="Yi H."/>
            <person name="Park S."/>
            <person name="Chun J."/>
        </authorList>
    </citation>
    <scope>NUCLEOTIDE SEQUENCE [LARGE SCALE GENOMIC DNA]</scope>
    <source>
        <strain evidence="1 2">JC2902</strain>
    </source>
</reference>
<organism evidence="1 2">
    <name type="scientific">Flavobacterium limnosediminis JC2902</name>
    <dbReference type="NCBI Taxonomy" id="1341181"/>
    <lineage>
        <taxon>Bacteria</taxon>
        <taxon>Pseudomonadati</taxon>
        <taxon>Bacteroidota</taxon>
        <taxon>Flavobacteriia</taxon>
        <taxon>Flavobacteriales</taxon>
        <taxon>Flavobacteriaceae</taxon>
        <taxon>Flavobacterium</taxon>
    </lineage>
</organism>
<protein>
    <submittedName>
        <fullName evidence="1">Uncharacterized protein</fullName>
    </submittedName>
</protein>
<proteinExistence type="predicted"/>
<accession>V6SV83</accession>
<dbReference type="Proteomes" id="UP000018004">
    <property type="component" value="Unassembled WGS sequence"/>
</dbReference>
<evidence type="ECO:0000313" key="1">
    <source>
        <dbReference type="EMBL" id="ESU30082.1"/>
    </source>
</evidence>
<dbReference type="AlphaFoldDB" id="V6SV83"/>
<name>V6SV83_9FLAO</name>
<keyword evidence="2" id="KW-1185">Reference proteome</keyword>
<dbReference type="EMBL" id="AVGG01000001">
    <property type="protein sequence ID" value="ESU30082.1"/>
    <property type="molecule type" value="Genomic_DNA"/>
</dbReference>
<comment type="caution">
    <text evidence="1">The sequence shown here is derived from an EMBL/GenBank/DDBJ whole genome shotgun (WGS) entry which is preliminary data.</text>
</comment>
<sequence>MFLTPPVVLAAPAKQVVPTVAQLLYTNTPELFPVGVIEISTIPVKEGVKE</sequence>